<dbReference type="RefSeq" id="WP_341410542.1">
    <property type="nucleotide sequence ID" value="NZ_JBBUTH010000005.1"/>
</dbReference>
<proteinExistence type="predicted"/>
<name>A0ABU9CJV8_9BURK</name>
<dbReference type="Gene3D" id="3.40.390.10">
    <property type="entry name" value="Collagenase (Catalytic Domain)"/>
    <property type="match status" value="1"/>
</dbReference>
<comment type="caution">
    <text evidence="1">The sequence shown here is derived from an EMBL/GenBank/DDBJ whole genome shotgun (WGS) entry which is preliminary data.</text>
</comment>
<dbReference type="InterPro" id="IPR024079">
    <property type="entry name" value="MetalloPept_cat_dom_sf"/>
</dbReference>
<dbReference type="SUPFAM" id="SSF55486">
    <property type="entry name" value="Metalloproteases ('zincins'), catalytic domain"/>
    <property type="match status" value="1"/>
</dbReference>
<evidence type="ECO:0008006" key="3">
    <source>
        <dbReference type="Google" id="ProtNLM"/>
    </source>
</evidence>
<dbReference type="Proteomes" id="UP001365405">
    <property type="component" value="Unassembled WGS sequence"/>
</dbReference>
<keyword evidence="2" id="KW-1185">Reference proteome</keyword>
<evidence type="ECO:0000313" key="1">
    <source>
        <dbReference type="EMBL" id="MEK8050852.1"/>
    </source>
</evidence>
<evidence type="ECO:0000313" key="2">
    <source>
        <dbReference type="Proteomes" id="UP001365405"/>
    </source>
</evidence>
<protein>
    <recommendedName>
        <fullName evidence="3">Peptidase</fullName>
    </recommendedName>
</protein>
<accession>A0ABU9CJV8</accession>
<dbReference type="EMBL" id="JBBUTH010000005">
    <property type="protein sequence ID" value="MEK8050852.1"/>
    <property type="molecule type" value="Genomic_DNA"/>
</dbReference>
<gene>
    <name evidence="1" type="ORF">AACH10_11450</name>
</gene>
<reference evidence="1 2" key="1">
    <citation type="submission" date="2024-04" db="EMBL/GenBank/DDBJ databases">
        <title>Novel species of the genus Ideonella isolated from streams.</title>
        <authorList>
            <person name="Lu H."/>
        </authorList>
    </citation>
    <scope>NUCLEOTIDE SEQUENCE [LARGE SCALE GENOMIC DNA]</scope>
    <source>
        <strain evidence="1 2">DXS22W</strain>
    </source>
</reference>
<sequence length="236" mass="25993">MSLRPLSLPQRLLPALLGALLGLTSWQARASDLIRTQEIAECRSGEIGTWGDGRDRPAVDTHLRLVYDHEGAPPWFDEALVLATLRRAADAWAGCGVPASVWPRAHGAEVPPGAVLVNWDDRLVRGNFGLAHVGLRRLWLGAAAFRTLRARNAAYPAHETLQMVVSHEMGHLFGLMDHSNRCVDVMSYYDNGRGDRCRAREGNDRGWRGDYRALLPTACDIQRCRAANAAPVTAAR</sequence>
<organism evidence="1 2">
    <name type="scientific">Pseudaquabacterium inlustre</name>
    <dbReference type="NCBI Taxonomy" id="2984192"/>
    <lineage>
        <taxon>Bacteria</taxon>
        <taxon>Pseudomonadati</taxon>
        <taxon>Pseudomonadota</taxon>
        <taxon>Betaproteobacteria</taxon>
        <taxon>Burkholderiales</taxon>
        <taxon>Sphaerotilaceae</taxon>
        <taxon>Pseudaquabacterium</taxon>
    </lineage>
</organism>